<keyword evidence="3" id="KW-1185">Reference proteome</keyword>
<name>A0A550CK73_9AGAR</name>
<evidence type="ECO:0000256" key="1">
    <source>
        <dbReference type="SAM" id="MobiDB-lite"/>
    </source>
</evidence>
<feature type="region of interest" description="Disordered" evidence="1">
    <location>
        <begin position="71"/>
        <end position="94"/>
    </location>
</feature>
<comment type="caution">
    <text evidence="2">The sequence shown here is derived from an EMBL/GenBank/DDBJ whole genome shotgun (WGS) entry which is preliminary data.</text>
</comment>
<dbReference type="EMBL" id="VDMD01000005">
    <property type="protein sequence ID" value="TRM65205.1"/>
    <property type="molecule type" value="Genomic_DNA"/>
</dbReference>
<dbReference type="Proteomes" id="UP000320762">
    <property type="component" value="Unassembled WGS sequence"/>
</dbReference>
<evidence type="ECO:0000313" key="2">
    <source>
        <dbReference type="EMBL" id="TRM65205.1"/>
    </source>
</evidence>
<organism evidence="2 3">
    <name type="scientific">Schizophyllum amplum</name>
    <dbReference type="NCBI Taxonomy" id="97359"/>
    <lineage>
        <taxon>Eukaryota</taxon>
        <taxon>Fungi</taxon>
        <taxon>Dikarya</taxon>
        <taxon>Basidiomycota</taxon>
        <taxon>Agaricomycotina</taxon>
        <taxon>Agaricomycetes</taxon>
        <taxon>Agaricomycetidae</taxon>
        <taxon>Agaricales</taxon>
        <taxon>Schizophyllaceae</taxon>
        <taxon>Schizophyllum</taxon>
    </lineage>
</organism>
<protein>
    <submittedName>
        <fullName evidence="2">Uncharacterized protein</fullName>
    </submittedName>
</protein>
<gene>
    <name evidence="2" type="ORF">BD626DRAFT_488029</name>
</gene>
<proteinExistence type="predicted"/>
<evidence type="ECO:0000313" key="3">
    <source>
        <dbReference type="Proteomes" id="UP000320762"/>
    </source>
</evidence>
<accession>A0A550CK73</accession>
<sequence length="94" mass="10214">MPLRIPTFPIELLPSAFARYYARGHPCPGRGAPPGVRIHDGGTRRHAFWSSLAKMTPLSPNPPGCPSIHCPREQPPQTSTGAQWSLRLSPIPAP</sequence>
<dbReference type="AlphaFoldDB" id="A0A550CK73"/>
<reference evidence="2 3" key="1">
    <citation type="journal article" date="2019" name="New Phytol.">
        <title>Comparative genomics reveals unique wood-decay strategies and fruiting body development in the Schizophyllaceae.</title>
        <authorList>
            <person name="Almasi E."/>
            <person name="Sahu N."/>
            <person name="Krizsan K."/>
            <person name="Balint B."/>
            <person name="Kovacs G.M."/>
            <person name="Kiss B."/>
            <person name="Cseklye J."/>
            <person name="Drula E."/>
            <person name="Henrissat B."/>
            <person name="Nagy I."/>
            <person name="Chovatia M."/>
            <person name="Adam C."/>
            <person name="LaButti K."/>
            <person name="Lipzen A."/>
            <person name="Riley R."/>
            <person name="Grigoriev I.V."/>
            <person name="Nagy L.G."/>
        </authorList>
    </citation>
    <scope>NUCLEOTIDE SEQUENCE [LARGE SCALE GENOMIC DNA]</scope>
    <source>
        <strain evidence="2 3">NL-1724</strain>
    </source>
</reference>